<dbReference type="AlphaFoldDB" id="A0A5M8PRK9"/>
<name>A0A5M8PRK9_9LECA</name>
<reference evidence="2 3" key="1">
    <citation type="submission" date="2019-09" db="EMBL/GenBank/DDBJ databases">
        <title>The hologenome of the rock-dwelling lichen Lasallia pustulata.</title>
        <authorList>
            <person name="Greshake Tzovaras B."/>
            <person name="Segers F."/>
            <person name="Bicker A."/>
            <person name="Dal Grande F."/>
            <person name="Otte J."/>
            <person name="Hankeln T."/>
            <person name="Schmitt I."/>
            <person name="Ebersberger I."/>
        </authorList>
    </citation>
    <scope>NUCLEOTIDE SEQUENCE [LARGE SCALE GENOMIC DNA]</scope>
    <source>
        <strain evidence="2">A1-1</strain>
    </source>
</reference>
<gene>
    <name evidence="2" type="ORF">FRX48_04613</name>
</gene>
<evidence type="ECO:0000313" key="3">
    <source>
        <dbReference type="Proteomes" id="UP000324767"/>
    </source>
</evidence>
<proteinExistence type="predicted"/>
<accession>A0A5M8PRK9</accession>
<protein>
    <submittedName>
        <fullName evidence="2">Uncharacterized protein</fullName>
    </submittedName>
</protein>
<dbReference type="EMBL" id="VXIT01000007">
    <property type="protein sequence ID" value="KAA6411333.1"/>
    <property type="molecule type" value="Genomic_DNA"/>
</dbReference>
<evidence type="ECO:0000313" key="2">
    <source>
        <dbReference type="EMBL" id="KAA6411333.1"/>
    </source>
</evidence>
<feature type="compositionally biased region" description="Acidic residues" evidence="1">
    <location>
        <begin position="201"/>
        <end position="213"/>
    </location>
</feature>
<organism evidence="2 3">
    <name type="scientific">Lasallia pustulata</name>
    <dbReference type="NCBI Taxonomy" id="136370"/>
    <lineage>
        <taxon>Eukaryota</taxon>
        <taxon>Fungi</taxon>
        <taxon>Dikarya</taxon>
        <taxon>Ascomycota</taxon>
        <taxon>Pezizomycotina</taxon>
        <taxon>Lecanoromycetes</taxon>
        <taxon>OSLEUM clade</taxon>
        <taxon>Umbilicariomycetidae</taxon>
        <taxon>Umbilicariales</taxon>
        <taxon>Umbilicariaceae</taxon>
        <taxon>Lasallia</taxon>
    </lineage>
</organism>
<comment type="caution">
    <text evidence="2">The sequence shown here is derived from an EMBL/GenBank/DDBJ whole genome shotgun (WGS) entry which is preliminary data.</text>
</comment>
<feature type="region of interest" description="Disordered" evidence="1">
    <location>
        <begin position="183"/>
        <end position="213"/>
    </location>
</feature>
<sequence length="213" mass="24999">MASKITRLRWPPYRVQSGGAQYTHYLKIVFEYNNQRKDLMDKPIIDGQWERMVNEQIREKHIRRALIETVNKKDVHTLWRNKYTPEEVIICSVPRVEGTKRVPINGRIVNVPINSKDPVDRIGYTYFASSTLPRANLHRTFDRETTDKAWSVLVDHIVENWVRRPKHTANQLLGQTRSHAVDKYWAEREAEQEAAEQGAGEGDEDEQKEEYNS</sequence>
<evidence type="ECO:0000256" key="1">
    <source>
        <dbReference type="SAM" id="MobiDB-lite"/>
    </source>
</evidence>
<dbReference type="Proteomes" id="UP000324767">
    <property type="component" value="Unassembled WGS sequence"/>
</dbReference>
<dbReference type="OrthoDB" id="10417163at2759"/>